<dbReference type="AlphaFoldDB" id="A0A8E0VKM0"/>
<dbReference type="PANTHER" id="PTHR13715">
    <property type="entry name" value="RYANODINE RECEPTOR AND IP3 RECEPTOR"/>
    <property type="match status" value="1"/>
</dbReference>
<dbReference type="OrthoDB" id="76898at2759"/>
<dbReference type="GO" id="GO:0006816">
    <property type="term" value="P:calcium ion transport"/>
    <property type="evidence" value="ECO:0007669"/>
    <property type="project" value="InterPro"/>
</dbReference>
<dbReference type="EMBL" id="LUCM01004720">
    <property type="protein sequence ID" value="KAA0193913.1"/>
    <property type="molecule type" value="Genomic_DNA"/>
</dbReference>
<keyword evidence="1" id="KW-0677">Repeat</keyword>
<dbReference type="PROSITE" id="PS50919">
    <property type="entry name" value="MIR"/>
    <property type="match status" value="1"/>
</dbReference>
<comment type="caution">
    <text evidence="3">The sequence shown here is derived from an EMBL/GenBank/DDBJ whole genome shotgun (WGS) entry which is preliminary data.</text>
</comment>
<gene>
    <name evidence="3" type="ORF">FBUS_00873</name>
</gene>
<sequence length="274" mass="31142">MVTVKKKQSALSDRRAMLVRLEDYGSDGSWFCVNPFYKHRKTGDPVILGDRVLLTSVHTGQGLNVTQVHDGIRQGIVEVNALLDSPTGWHINLYLSNEDNQDTIIKGGDVIRFFHAENEQFLTCDEYHGRYHAFLRTTFRATASSATSSKALWEVDVSPHTKFRATYYSGLQDHAARTTCKIKISSHNENPVHLTVTDEASVDTLFELDPTTGTSDEDRPIPVGSFARLRHSQTQRWVCSSRVAIDEDRETRIMHKVSCKLDTYLRITHWTIFD</sequence>
<name>A0A8E0VKM0_9TREM</name>
<accession>A0A8E0VKM0</accession>
<dbReference type="Pfam" id="PF02815">
    <property type="entry name" value="MIR"/>
    <property type="match status" value="1"/>
</dbReference>
<dbReference type="InterPro" id="IPR036300">
    <property type="entry name" value="MIR_dom_sf"/>
</dbReference>
<dbReference type="InterPro" id="IPR014821">
    <property type="entry name" value="Ins145_P3_rcpt"/>
</dbReference>
<dbReference type="SUPFAM" id="SSF82109">
    <property type="entry name" value="MIR domain"/>
    <property type="match status" value="1"/>
</dbReference>
<evidence type="ECO:0000259" key="2">
    <source>
        <dbReference type="PROSITE" id="PS50919"/>
    </source>
</evidence>
<dbReference type="Proteomes" id="UP000728185">
    <property type="component" value="Unassembled WGS sequence"/>
</dbReference>
<dbReference type="InterPro" id="IPR016093">
    <property type="entry name" value="MIR_motif"/>
</dbReference>
<feature type="domain" description="MIR" evidence="2">
    <location>
        <begin position="102"/>
        <end position="158"/>
    </location>
</feature>
<dbReference type="Gene3D" id="2.80.10.50">
    <property type="match status" value="2"/>
</dbReference>
<dbReference type="Pfam" id="PF08709">
    <property type="entry name" value="Ins145_P3_rec"/>
    <property type="match status" value="1"/>
</dbReference>
<protein>
    <submittedName>
        <fullName evidence="3">Inositol 1 4 5-trisphosphate receptor</fullName>
    </submittedName>
</protein>
<keyword evidence="3" id="KW-0675">Receptor</keyword>
<reference evidence="3" key="1">
    <citation type="submission" date="2019-05" db="EMBL/GenBank/DDBJ databases">
        <title>Annotation for the trematode Fasciolopsis buski.</title>
        <authorList>
            <person name="Choi Y.-J."/>
        </authorList>
    </citation>
    <scope>NUCLEOTIDE SEQUENCE</scope>
    <source>
        <strain evidence="3">HT</strain>
        <tissue evidence="3">Whole worm</tissue>
    </source>
</reference>
<dbReference type="PANTHER" id="PTHR13715:SF102">
    <property type="entry name" value="INOSITOL 1,4,5-TRISPHOSPHATE RECEPTOR"/>
    <property type="match status" value="1"/>
</dbReference>
<dbReference type="InterPro" id="IPR015925">
    <property type="entry name" value="Ryanodine_IP3_receptor"/>
</dbReference>
<evidence type="ECO:0000313" key="3">
    <source>
        <dbReference type="EMBL" id="KAA0193913.1"/>
    </source>
</evidence>
<proteinExistence type="predicted"/>
<evidence type="ECO:0000313" key="4">
    <source>
        <dbReference type="Proteomes" id="UP000728185"/>
    </source>
</evidence>
<organism evidence="3 4">
    <name type="scientific">Fasciolopsis buskii</name>
    <dbReference type="NCBI Taxonomy" id="27845"/>
    <lineage>
        <taxon>Eukaryota</taxon>
        <taxon>Metazoa</taxon>
        <taxon>Spiralia</taxon>
        <taxon>Lophotrochozoa</taxon>
        <taxon>Platyhelminthes</taxon>
        <taxon>Trematoda</taxon>
        <taxon>Digenea</taxon>
        <taxon>Plagiorchiida</taxon>
        <taxon>Echinostomata</taxon>
        <taxon>Echinostomatoidea</taxon>
        <taxon>Fasciolidae</taxon>
        <taxon>Fasciolopsis</taxon>
    </lineage>
</organism>
<evidence type="ECO:0000256" key="1">
    <source>
        <dbReference type="ARBA" id="ARBA00022737"/>
    </source>
</evidence>
<keyword evidence="4" id="KW-1185">Reference proteome</keyword>